<dbReference type="OrthoDB" id="430207at2759"/>
<keyword evidence="4 6" id="KW-1133">Transmembrane helix</keyword>
<organism evidence="7 8">
    <name type="scientific">Bifiguratus adelaidae</name>
    <dbReference type="NCBI Taxonomy" id="1938954"/>
    <lineage>
        <taxon>Eukaryota</taxon>
        <taxon>Fungi</taxon>
        <taxon>Fungi incertae sedis</taxon>
        <taxon>Mucoromycota</taxon>
        <taxon>Mucoromycotina</taxon>
        <taxon>Endogonomycetes</taxon>
        <taxon>Endogonales</taxon>
        <taxon>Endogonales incertae sedis</taxon>
        <taxon>Bifiguratus</taxon>
    </lineage>
</organism>
<dbReference type="Proteomes" id="UP000242875">
    <property type="component" value="Unassembled WGS sequence"/>
</dbReference>
<dbReference type="Pfam" id="PF04117">
    <property type="entry name" value="Mpv17_PMP22"/>
    <property type="match status" value="1"/>
</dbReference>
<evidence type="ECO:0000313" key="8">
    <source>
        <dbReference type="Proteomes" id="UP000242875"/>
    </source>
</evidence>
<gene>
    <name evidence="7" type="ORF">BZG36_04143</name>
</gene>
<evidence type="ECO:0000313" key="7">
    <source>
        <dbReference type="EMBL" id="OZJ02538.1"/>
    </source>
</evidence>
<dbReference type="PANTHER" id="PTHR11266:SF17">
    <property type="entry name" value="PROTEIN MPV17"/>
    <property type="match status" value="1"/>
</dbReference>
<reference evidence="7 8" key="1">
    <citation type="journal article" date="2017" name="Mycologia">
        <title>Bifiguratus adelaidae, gen. et sp. nov., a new member of Mucoromycotina in endophytic and soil-dwelling habitats.</title>
        <authorList>
            <person name="Torres-Cruz T.J."/>
            <person name="Billingsley Tobias T.L."/>
            <person name="Almatruk M."/>
            <person name="Hesse C."/>
            <person name="Kuske C.R."/>
            <person name="Desiro A."/>
            <person name="Benucci G.M."/>
            <person name="Bonito G."/>
            <person name="Stajich J.E."/>
            <person name="Dunlap C."/>
            <person name="Arnold A.E."/>
            <person name="Porras-Alfaro A."/>
        </authorList>
    </citation>
    <scope>NUCLEOTIDE SEQUENCE [LARGE SCALE GENOMIC DNA]</scope>
    <source>
        <strain evidence="7 8">AZ0501</strain>
    </source>
</reference>
<comment type="similarity">
    <text evidence="2 6">Belongs to the peroxisomal membrane protein PXMP2/4 family.</text>
</comment>
<sequence>MLAAYNRQLSRRPILVQSLSTSLLFAAGDIIAQQAVERRSQHDFSRTGRLGLFGGLVAGPALANWYRYLDRVIQMEPVKALFTRVALDQILFAPCFIGTFFTVQGAMEGQSLPQITQRLREGYPDALKNNYKLWPMVQIVNFYLVPLNHRLMVVNTIALGWNTYLSLLNQR</sequence>
<dbReference type="GO" id="GO:0016020">
    <property type="term" value="C:membrane"/>
    <property type="evidence" value="ECO:0007669"/>
    <property type="project" value="UniProtKB-SubCell"/>
</dbReference>
<feature type="transmembrane region" description="Helical" evidence="6">
    <location>
        <begin position="151"/>
        <end position="168"/>
    </location>
</feature>
<feature type="transmembrane region" description="Helical" evidence="6">
    <location>
        <begin position="48"/>
        <end position="69"/>
    </location>
</feature>
<keyword evidence="3 6" id="KW-0812">Transmembrane</keyword>
<dbReference type="InterPro" id="IPR007248">
    <property type="entry name" value="Mpv17_PMP22"/>
</dbReference>
<accession>A0A261XW40</accession>
<dbReference type="AlphaFoldDB" id="A0A261XW40"/>
<evidence type="ECO:0000256" key="1">
    <source>
        <dbReference type="ARBA" id="ARBA00004141"/>
    </source>
</evidence>
<evidence type="ECO:0000256" key="2">
    <source>
        <dbReference type="ARBA" id="ARBA00006824"/>
    </source>
</evidence>
<name>A0A261XW40_9FUNG</name>
<protein>
    <recommendedName>
        <fullName evidence="9">Protein sym1</fullName>
    </recommendedName>
</protein>
<keyword evidence="5 6" id="KW-0472">Membrane</keyword>
<dbReference type="EMBL" id="MVBO01000145">
    <property type="protein sequence ID" value="OZJ02538.1"/>
    <property type="molecule type" value="Genomic_DNA"/>
</dbReference>
<evidence type="ECO:0000256" key="3">
    <source>
        <dbReference type="ARBA" id="ARBA00022692"/>
    </source>
</evidence>
<evidence type="ECO:0000256" key="5">
    <source>
        <dbReference type="ARBA" id="ARBA00023136"/>
    </source>
</evidence>
<comment type="caution">
    <text evidence="7">The sequence shown here is derived from an EMBL/GenBank/DDBJ whole genome shotgun (WGS) entry which is preliminary data.</text>
</comment>
<feature type="non-terminal residue" evidence="7">
    <location>
        <position position="171"/>
    </location>
</feature>
<feature type="transmembrane region" description="Helical" evidence="6">
    <location>
        <begin position="81"/>
        <end position="103"/>
    </location>
</feature>
<keyword evidence="8" id="KW-1185">Reference proteome</keyword>
<evidence type="ECO:0000256" key="4">
    <source>
        <dbReference type="ARBA" id="ARBA00022989"/>
    </source>
</evidence>
<comment type="subcellular location">
    <subcellularLocation>
        <location evidence="1">Membrane</location>
        <topology evidence="1">Multi-pass membrane protein</topology>
    </subcellularLocation>
</comment>
<dbReference type="GO" id="GO:0005739">
    <property type="term" value="C:mitochondrion"/>
    <property type="evidence" value="ECO:0007669"/>
    <property type="project" value="TreeGrafter"/>
</dbReference>
<evidence type="ECO:0008006" key="9">
    <source>
        <dbReference type="Google" id="ProtNLM"/>
    </source>
</evidence>
<dbReference type="PANTHER" id="PTHR11266">
    <property type="entry name" value="PEROXISOMAL MEMBRANE PROTEIN 2, PXMP2 MPV17"/>
    <property type="match status" value="1"/>
</dbReference>
<evidence type="ECO:0000256" key="6">
    <source>
        <dbReference type="RuleBase" id="RU363053"/>
    </source>
</evidence>
<proteinExistence type="inferred from homology"/>